<reference evidence="3 4" key="1">
    <citation type="submission" date="2016-05" db="EMBL/GenBank/DDBJ databases">
        <title>Genome sequencing reveals origins of a unique bacterial endosymbiosis in the earliest lineages of terrestrial Fungi.</title>
        <authorList>
            <consortium name="DOE Joint Genome Institute"/>
            <person name="Uehling J."/>
            <person name="Gryganskyi A."/>
            <person name="Hameed K."/>
            <person name="Tschaplinski T."/>
            <person name="Misztal P."/>
            <person name="Wu S."/>
            <person name="Desiro A."/>
            <person name="Vande Pol N."/>
            <person name="Du Z.-Y."/>
            <person name="Zienkiewicz A."/>
            <person name="Zienkiewicz K."/>
            <person name="Morin E."/>
            <person name="Tisserant E."/>
            <person name="Splivallo R."/>
            <person name="Hainaut M."/>
            <person name="Henrissat B."/>
            <person name="Ohm R."/>
            <person name="Kuo A."/>
            <person name="Yan J."/>
            <person name="Lipzen A."/>
            <person name="Nolan M."/>
            <person name="Labutti K."/>
            <person name="Barry K."/>
            <person name="Goldstein A."/>
            <person name="Labbe J."/>
            <person name="Schadt C."/>
            <person name="Tuskan G."/>
            <person name="Grigoriev I."/>
            <person name="Martin F."/>
            <person name="Vilgalys R."/>
            <person name="Bonito G."/>
        </authorList>
    </citation>
    <scope>NUCLEOTIDE SEQUENCE [LARGE SCALE GENOMIC DNA]</scope>
    <source>
        <strain evidence="3 4">AG-77</strain>
    </source>
</reference>
<proteinExistence type="predicted"/>
<dbReference type="Proteomes" id="UP000078512">
    <property type="component" value="Unassembled WGS sequence"/>
</dbReference>
<dbReference type="EMBL" id="KV442028">
    <property type="protein sequence ID" value="OAQ31825.1"/>
    <property type="molecule type" value="Genomic_DNA"/>
</dbReference>
<dbReference type="OrthoDB" id="6474464at2759"/>
<feature type="compositionally biased region" description="Basic and acidic residues" evidence="1">
    <location>
        <begin position="79"/>
        <end position="102"/>
    </location>
</feature>
<feature type="chain" id="PRO_5008276514" evidence="2">
    <location>
        <begin position="22"/>
        <end position="168"/>
    </location>
</feature>
<keyword evidence="2" id="KW-0732">Signal</keyword>
<keyword evidence="4" id="KW-1185">Reference proteome</keyword>
<dbReference type="AlphaFoldDB" id="A0A197K2W9"/>
<evidence type="ECO:0000313" key="3">
    <source>
        <dbReference type="EMBL" id="OAQ31825.1"/>
    </source>
</evidence>
<name>A0A197K2W9_9FUNG</name>
<protein>
    <submittedName>
        <fullName evidence="3">Uncharacterized protein</fullName>
    </submittedName>
</protein>
<sequence>MALVAATLFCLAAGVISSASASVFVSVSVNKQGCQFFQLSHEYRIASGTIGPMVFRYREALSPVLGYLRSTLRPLRPDAHAHDLETINPARKDPTTTTDSRRARNSNISQIIQNLEASSHQGYNKVKKRNRYVNKNWERFWNMLAIHGTFNAGFLGVDPDDPLREEGV</sequence>
<accession>A0A197K2W9</accession>
<feature type="region of interest" description="Disordered" evidence="1">
    <location>
        <begin position="79"/>
        <end position="105"/>
    </location>
</feature>
<evidence type="ECO:0000256" key="2">
    <source>
        <dbReference type="SAM" id="SignalP"/>
    </source>
</evidence>
<feature type="signal peptide" evidence="2">
    <location>
        <begin position="1"/>
        <end position="21"/>
    </location>
</feature>
<organism evidence="3 4">
    <name type="scientific">Linnemannia elongata AG-77</name>
    <dbReference type="NCBI Taxonomy" id="1314771"/>
    <lineage>
        <taxon>Eukaryota</taxon>
        <taxon>Fungi</taxon>
        <taxon>Fungi incertae sedis</taxon>
        <taxon>Mucoromycota</taxon>
        <taxon>Mortierellomycotina</taxon>
        <taxon>Mortierellomycetes</taxon>
        <taxon>Mortierellales</taxon>
        <taxon>Mortierellaceae</taxon>
        <taxon>Linnemannia</taxon>
    </lineage>
</organism>
<evidence type="ECO:0000256" key="1">
    <source>
        <dbReference type="SAM" id="MobiDB-lite"/>
    </source>
</evidence>
<evidence type="ECO:0000313" key="4">
    <source>
        <dbReference type="Proteomes" id="UP000078512"/>
    </source>
</evidence>
<gene>
    <name evidence="3" type="ORF">K457DRAFT_17134</name>
</gene>